<evidence type="ECO:0000313" key="3">
    <source>
        <dbReference type="Proteomes" id="UP000628854"/>
    </source>
</evidence>
<evidence type="ECO:0000313" key="2">
    <source>
        <dbReference type="EMBL" id="GGB74627.1"/>
    </source>
</evidence>
<reference evidence="3" key="1">
    <citation type="journal article" date="2019" name="Int. J. Syst. Evol. Microbiol.">
        <title>The Global Catalogue of Microorganisms (GCM) 10K type strain sequencing project: providing services to taxonomists for standard genome sequencing and annotation.</title>
        <authorList>
            <consortium name="The Broad Institute Genomics Platform"/>
            <consortium name="The Broad Institute Genome Sequencing Center for Infectious Disease"/>
            <person name="Wu L."/>
            <person name="Ma J."/>
        </authorList>
    </citation>
    <scope>NUCLEOTIDE SEQUENCE [LARGE SCALE GENOMIC DNA]</scope>
    <source>
        <strain evidence="3">CGMCC 1.15928</strain>
    </source>
</reference>
<dbReference type="Proteomes" id="UP000628854">
    <property type="component" value="Unassembled WGS sequence"/>
</dbReference>
<dbReference type="EMBL" id="BMKF01000002">
    <property type="protein sequence ID" value="GGB74627.1"/>
    <property type="molecule type" value="Genomic_DNA"/>
</dbReference>
<sequence>MTRWLGIASIVLGIIAVALGAYVEFILPETPGADGYVPALLGLGSIVIGAIVLRQTQNHDP</sequence>
<evidence type="ECO:0008006" key="4">
    <source>
        <dbReference type="Google" id="ProtNLM"/>
    </source>
</evidence>
<accession>A0ABQ1JPV9</accession>
<keyword evidence="1" id="KW-0812">Transmembrane</keyword>
<comment type="caution">
    <text evidence="2">The sequence shown here is derived from an EMBL/GenBank/DDBJ whole genome shotgun (WGS) entry which is preliminary data.</text>
</comment>
<keyword evidence="1" id="KW-1133">Transmembrane helix</keyword>
<evidence type="ECO:0000256" key="1">
    <source>
        <dbReference type="SAM" id="Phobius"/>
    </source>
</evidence>
<proteinExistence type="predicted"/>
<protein>
    <recommendedName>
        <fullName evidence="4">XapX domain-containing protein</fullName>
    </recommendedName>
</protein>
<name>A0ABQ1JPV9_9PROT</name>
<feature type="transmembrane region" description="Helical" evidence="1">
    <location>
        <begin position="36"/>
        <end position="53"/>
    </location>
</feature>
<organism evidence="2 3">
    <name type="scientific">Henriciella pelagia</name>
    <dbReference type="NCBI Taxonomy" id="1977912"/>
    <lineage>
        <taxon>Bacteria</taxon>
        <taxon>Pseudomonadati</taxon>
        <taxon>Pseudomonadota</taxon>
        <taxon>Alphaproteobacteria</taxon>
        <taxon>Hyphomonadales</taxon>
        <taxon>Hyphomonadaceae</taxon>
        <taxon>Henriciella</taxon>
    </lineage>
</organism>
<dbReference type="RefSeq" id="WP_084391873.1">
    <property type="nucleotide sequence ID" value="NZ_BMKF01000002.1"/>
</dbReference>
<keyword evidence="3" id="KW-1185">Reference proteome</keyword>
<gene>
    <name evidence="2" type="ORF">GCM10011503_24150</name>
</gene>
<keyword evidence="1" id="KW-0472">Membrane</keyword>